<sequence length="105" mass="11066">MPGARYGVGYGIPLDSNNIVTLTLDGHRQPPRPPGHPPSPGQMLIGGVCMRKLEVTSTATAVRLSESLEIFLFGFSCPGGLGGCLDSKTGLKVTDGFWLTDHLGQ</sequence>
<gene>
    <name evidence="1" type="ORF">L873DRAFT_1120353</name>
</gene>
<keyword evidence="2" id="KW-1185">Reference proteome</keyword>
<organism evidence="1 2">
    <name type="scientific">Choiromyces venosus 120613-1</name>
    <dbReference type="NCBI Taxonomy" id="1336337"/>
    <lineage>
        <taxon>Eukaryota</taxon>
        <taxon>Fungi</taxon>
        <taxon>Dikarya</taxon>
        <taxon>Ascomycota</taxon>
        <taxon>Pezizomycotina</taxon>
        <taxon>Pezizomycetes</taxon>
        <taxon>Pezizales</taxon>
        <taxon>Tuberaceae</taxon>
        <taxon>Choiromyces</taxon>
    </lineage>
</organism>
<name>A0A3N4JUS9_9PEZI</name>
<proteinExistence type="predicted"/>
<dbReference type="EMBL" id="ML120404">
    <property type="protein sequence ID" value="RPA97454.1"/>
    <property type="molecule type" value="Genomic_DNA"/>
</dbReference>
<dbReference type="AlphaFoldDB" id="A0A3N4JUS9"/>
<evidence type="ECO:0000313" key="1">
    <source>
        <dbReference type="EMBL" id="RPA97454.1"/>
    </source>
</evidence>
<reference evidence="1 2" key="1">
    <citation type="journal article" date="2018" name="Nat. Ecol. Evol.">
        <title>Pezizomycetes genomes reveal the molecular basis of ectomycorrhizal truffle lifestyle.</title>
        <authorList>
            <person name="Murat C."/>
            <person name="Payen T."/>
            <person name="Noel B."/>
            <person name="Kuo A."/>
            <person name="Morin E."/>
            <person name="Chen J."/>
            <person name="Kohler A."/>
            <person name="Krizsan K."/>
            <person name="Balestrini R."/>
            <person name="Da Silva C."/>
            <person name="Montanini B."/>
            <person name="Hainaut M."/>
            <person name="Levati E."/>
            <person name="Barry K.W."/>
            <person name="Belfiori B."/>
            <person name="Cichocki N."/>
            <person name="Clum A."/>
            <person name="Dockter R.B."/>
            <person name="Fauchery L."/>
            <person name="Guy J."/>
            <person name="Iotti M."/>
            <person name="Le Tacon F."/>
            <person name="Lindquist E.A."/>
            <person name="Lipzen A."/>
            <person name="Malagnac F."/>
            <person name="Mello A."/>
            <person name="Molinier V."/>
            <person name="Miyauchi S."/>
            <person name="Poulain J."/>
            <person name="Riccioni C."/>
            <person name="Rubini A."/>
            <person name="Sitrit Y."/>
            <person name="Splivallo R."/>
            <person name="Traeger S."/>
            <person name="Wang M."/>
            <person name="Zifcakova L."/>
            <person name="Wipf D."/>
            <person name="Zambonelli A."/>
            <person name="Paolocci F."/>
            <person name="Nowrousian M."/>
            <person name="Ottonello S."/>
            <person name="Baldrian P."/>
            <person name="Spatafora J.W."/>
            <person name="Henrissat B."/>
            <person name="Nagy L.G."/>
            <person name="Aury J.M."/>
            <person name="Wincker P."/>
            <person name="Grigoriev I.V."/>
            <person name="Bonfante P."/>
            <person name="Martin F.M."/>
        </authorList>
    </citation>
    <scope>NUCLEOTIDE SEQUENCE [LARGE SCALE GENOMIC DNA]</scope>
    <source>
        <strain evidence="1 2">120613-1</strain>
    </source>
</reference>
<accession>A0A3N4JUS9</accession>
<evidence type="ECO:0000313" key="2">
    <source>
        <dbReference type="Proteomes" id="UP000276215"/>
    </source>
</evidence>
<dbReference type="Proteomes" id="UP000276215">
    <property type="component" value="Unassembled WGS sequence"/>
</dbReference>
<protein>
    <submittedName>
        <fullName evidence="1">Uncharacterized protein</fullName>
    </submittedName>
</protein>